<protein>
    <submittedName>
        <fullName evidence="1">Uncharacterized protein</fullName>
    </submittedName>
</protein>
<sequence>MKERLVQARESMEEAKLLHKEKVGNKLVLAKLYHAMIYCLFALFRIKEIGHLTHADIIERFEKEYVMPGFFDASILKVLRHVYDLTHECDCEHMPVPADDDIRLTMQTAEEFITQTENCFKKM</sequence>
<dbReference type="RefSeq" id="WP_203473079.1">
    <property type="nucleotide sequence ID" value="NZ_AP022873.1"/>
</dbReference>
<dbReference type="PANTHER" id="PTHR36565">
    <property type="entry name" value="UPF0332 PROTEIN TM_1000"/>
    <property type="match status" value="1"/>
</dbReference>
<proteinExistence type="predicted"/>
<dbReference type="AlphaFoldDB" id="A0A7G1GYZ0"/>
<accession>A0A7G1GYZ0</accession>
<dbReference type="InterPro" id="IPR052226">
    <property type="entry name" value="UPF0332_toxin"/>
</dbReference>
<dbReference type="KEGG" id="dtp:JZK55_05160"/>
<dbReference type="EMBL" id="AP022873">
    <property type="protein sequence ID" value="BCB95594.1"/>
    <property type="molecule type" value="Genomic_DNA"/>
</dbReference>
<keyword evidence="2" id="KW-1185">Reference proteome</keyword>
<dbReference type="Proteomes" id="UP000516360">
    <property type="component" value="Chromosome"/>
</dbReference>
<organism evidence="1 2">
    <name type="scientific">Dissulfurispira thermophila</name>
    <dbReference type="NCBI Taxonomy" id="2715679"/>
    <lineage>
        <taxon>Bacteria</taxon>
        <taxon>Pseudomonadati</taxon>
        <taxon>Nitrospirota</taxon>
        <taxon>Thermodesulfovibrionia</taxon>
        <taxon>Thermodesulfovibrionales</taxon>
        <taxon>Dissulfurispiraceae</taxon>
        <taxon>Dissulfurispira</taxon>
    </lineage>
</organism>
<evidence type="ECO:0000313" key="2">
    <source>
        <dbReference type="Proteomes" id="UP000516360"/>
    </source>
</evidence>
<dbReference type="PANTHER" id="PTHR36565:SF1">
    <property type="entry name" value="UPF0332 PROTEIN TM_1000"/>
    <property type="match status" value="1"/>
</dbReference>
<reference evidence="1 2" key="1">
    <citation type="submission" date="2020-03" db="EMBL/GenBank/DDBJ databases">
        <title>Complete genome sequences of two sulfur-disproportionating bacterial strains T55J and Mzg5.</title>
        <authorList>
            <person name="Umezawa K."/>
            <person name="Kojima H."/>
            <person name="Kato Y."/>
            <person name="Fukui M."/>
        </authorList>
    </citation>
    <scope>NUCLEOTIDE SEQUENCE [LARGE SCALE GENOMIC DNA]</scope>
    <source>
        <strain evidence="1 2">T55J</strain>
    </source>
</reference>
<name>A0A7G1GYZ0_9BACT</name>
<evidence type="ECO:0000313" key="1">
    <source>
        <dbReference type="EMBL" id="BCB95594.1"/>
    </source>
</evidence>
<dbReference type="Gene3D" id="1.20.120.330">
    <property type="entry name" value="Nucleotidyltransferases domain 2"/>
    <property type="match status" value="1"/>
</dbReference>
<gene>
    <name evidence="1" type="ORF">JZK55_05160</name>
</gene>